<protein>
    <submittedName>
        <fullName evidence="1">Uncharacterized protein</fullName>
    </submittedName>
</protein>
<organism evidence="1 2">
    <name type="scientific">Saccharolobus shibatae (strain ATCC 51178 / DSM 5389 / JCM 8931 / NBRC 15437 / B12)</name>
    <name type="common">Sulfolobus shibatae</name>
    <dbReference type="NCBI Taxonomy" id="523848"/>
    <lineage>
        <taxon>Archaea</taxon>
        <taxon>Thermoproteota</taxon>
        <taxon>Thermoprotei</taxon>
        <taxon>Sulfolobales</taxon>
        <taxon>Sulfolobaceae</taxon>
        <taxon>Saccharolobus</taxon>
    </lineage>
</organism>
<sequence>MLKDLRKTFQFYSRLTALSEQKAIEYALIFQFYSRLT</sequence>
<dbReference type="AlphaFoldDB" id="A0A8F5GTI9"/>
<dbReference type="EMBL" id="CP077717">
    <property type="protein sequence ID" value="QXJ28861.1"/>
    <property type="molecule type" value="Genomic_DNA"/>
</dbReference>
<name>A0A8F5GTI9_SACSH</name>
<accession>A0A8F5GTI9</accession>
<gene>
    <name evidence="1" type="ORF">J5U23_01730</name>
</gene>
<proteinExistence type="predicted"/>
<evidence type="ECO:0000313" key="2">
    <source>
        <dbReference type="Proteomes" id="UP000694018"/>
    </source>
</evidence>
<evidence type="ECO:0000313" key="1">
    <source>
        <dbReference type="EMBL" id="QXJ28861.1"/>
    </source>
</evidence>
<dbReference type="KEGG" id="sshi:J5U23_01730"/>
<reference evidence="1" key="1">
    <citation type="journal article" date="2021" name="Environ. Microbiol.">
        <title>New insights into the diversity and evolution of the archaeal mobilome from three complete genomes of Saccharolobus shibatae.</title>
        <authorList>
            <person name="Medvedeva S."/>
            <person name="Brandt D."/>
            <person name="Cvirkaite-Krupovic V."/>
            <person name="Liu Y."/>
            <person name="Severinov K."/>
            <person name="Ishino S."/>
            <person name="Ishino Y."/>
            <person name="Prangishvili D."/>
            <person name="Kalinowski J."/>
            <person name="Krupovic M."/>
        </authorList>
    </citation>
    <scope>NUCLEOTIDE SEQUENCE</scope>
    <source>
        <strain evidence="1">B12</strain>
    </source>
</reference>
<dbReference type="Proteomes" id="UP000694018">
    <property type="component" value="Chromosome"/>
</dbReference>